<proteinExistence type="predicted"/>
<dbReference type="PANTHER" id="PTHR47837">
    <property type="entry name" value="GTP PYROPHOSPHOKINASE YJBM"/>
    <property type="match status" value="1"/>
</dbReference>
<reference evidence="3 4" key="1">
    <citation type="journal article" date="2015" name="Genome Announc.">
        <title>Expanding the biotechnology potential of lactobacilli through comparative genomics of 213 strains and associated genera.</title>
        <authorList>
            <person name="Sun Z."/>
            <person name="Harris H.M."/>
            <person name="McCann A."/>
            <person name="Guo C."/>
            <person name="Argimon S."/>
            <person name="Zhang W."/>
            <person name="Yang X."/>
            <person name="Jeffery I.B."/>
            <person name="Cooney J.C."/>
            <person name="Kagawa T.F."/>
            <person name="Liu W."/>
            <person name="Song Y."/>
            <person name="Salvetti E."/>
            <person name="Wrobel A."/>
            <person name="Rasinkangas P."/>
            <person name="Parkhill J."/>
            <person name="Rea M.C."/>
            <person name="O'Sullivan O."/>
            <person name="Ritari J."/>
            <person name="Douillard F.P."/>
            <person name="Paul Ross R."/>
            <person name="Yang R."/>
            <person name="Briner A.E."/>
            <person name="Felis G.E."/>
            <person name="de Vos W.M."/>
            <person name="Barrangou R."/>
            <person name="Klaenhammer T.R."/>
            <person name="Caufield P.W."/>
            <person name="Cui Y."/>
            <person name="Zhang H."/>
            <person name="O'Toole P.W."/>
        </authorList>
    </citation>
    <scope>NUCLEOTIDE SEQUENCE [LARGE SCALE GENOMIC DNA]</scope>
    <source>
        <strain evidence="3 4">DSM 20405</strain>
    </source>
</reference>
<dbReference type="SMART" id="SM00954">
    <property type="entry name" value="RelA_SpoT"/>
    <property type="match status" value="1"/>
</dbReference>
<dbReference type="PATRIC" id="fig|1410657.5.peg.72"/>
<sequence>MIIRDLALNRFLETFQVKIEPVDELFSYYRCALMEVETKFKVLNEQFALLYDGNPIESIKTRIKSYDSILRKLKSKGFPLTLKSMEENVFDVAGVRVICSFEKDIYVLESYFLSQDDVVLVERKDYIKNPKKSGYRSLHLLIEIPIFLSTGKKMMKVEVQLRTIAMDFWASLEHKLRYHKDLTDEQLILLKDEMKTCATMCKELDQRMQYAKDEILGKEDNT</sequence>
<dbReference type="InterPro" id="IPR052366">
    <property type="entry name" value="GTP_Pyrophosphokinase"/>
</dbReference>
<dbReference type="SUPFAM" id="SSF81301">
    <property type="entry name" value="Nucleotidyltransferase"/>
    <property type="match status" value="1"/>
</dbReference>
<keyword evidence="4" id="KW-1185">Reference proteome</keyword>
<accession>A0A0R2HPU5</accession>
<dbReference type="AlphaFoldDB" id="A0A0R2HPU5"/>
<dbReference type="EMBL" id="JQBL01000001">
    <property type="protein sequence ID" value="KRN51453.1"/>
    <property type="molecule type" value="Genomic_DNA"/>
</dbReference>
<evidence type="ECO:0000313" key="4">
    <source>
        <dbReference type="Proteomes" id="UP000051841"/>
    </source>
</evidence>
<dbReference type="Gene3D" id="1.10.287.860">
    <property type="entry name" value="Nucleotidyltransferase"/>
    <property type="match status" value="1"/>
</dbReference>
<dbReference type="Pfam" id="PF04607">
    <property type="entry name" value="RelA_SpoT"/>
    <property type="match status" value="1"/>
</dbReference>
<gene>
    <name evidence="3" type="ORF">IV49_GL000070</name>
</gene>
<comment type="pathway">
    <text evidence="1">Purine metabolism; ppGpp biosynthesis; ppGpp from GTP: step 1/2.</text>
</comment>
<evidence type="ECO:0000256" key="1">
    <source>
        <dbReference type="ARBA" id="ARBA00004976"/>
    </source>
</evidence>
<dbReference type="Gene3D" id="3.30.460.10">
    <property type="entry name" value="Beta Polymerase, domain 2"/>
    <property type="match status" value="1"/>
</dbReference>
<dbReference type="GO" id="GO:0015970">
    <property type="term" value="P:guanosine tetraphosphate biosynthetic process"/>
    <property type="evidence" value="ECO:0007669"/>
    <property type="project" value="UniProtKB-UniPathway"/>
</dbReference>
<feature type="domain" description="RelA/SpoT" evidence="2">
    <location>
        <begin position="61"/>
        <end position="184"/>
    </location>
</feature>
<dbReference type="UniPathway" id="UPA00908">
    <property type="reaction ID" value="UER00884"/>
</dbReference>
<evidence type="ECO:0000313" key="3">
    <source>
        <dbReference type="EMBL" id="KRN51453.1"/>
    </source>
</evidence>
<dbReference type="PANTHER" id="PTHR47837:SF2">
    <property type="entry name" value="GTP PYROPHOSPHOKINASE YWAC"/>
    <property type="match status" value="1"/>
</dbReference>
<evidence type="ECO:0000259" key="2">
    <source>
        <dbReference type="SMART" id="SM00954"/>
    </source>
</evidence>
<dbReference type="InterPro" id="IPR007685">
    <property type="entry name" value="RelA_SpoT"/>
</dbReference>
<dbReference type="RefSeq" id="WP_031590024.1">
    <property type="nucleotide sequence ID" value="NZ_JQBL01000001.1"/>
</dbReference>
<organism evidence="3 4">
    <name type="scientific">Kandleria vitulina DSM 20405</name>
    <dbReference type="NCBI Taxonomy" id="1410657"/>
    <lineage>
        <taxon>Bacteria</taxon>
        <taxon>Bacillati</taxon>
        <taxon>Bacillota</taxon>
        <taxon>Erysipelotrichia</taxon>
        <taxon>Erysipelotrichales</taxon>
        <taxon>Coprobacillaceae</taxon>
        <taxon>Kandleria</taxon>
    </lineage>
</organism>
<dbReference type="InterPro" id="IPR043519">
    <property type="entry name" value="NT_sf"/>
</dbReference>
<dbReference type="Proteomes" id="UP000051841">
    <property type="component" value="Unassembled WGS sequence"/>
</dbReference>
<protein>
    <submittedName>
        <fullName evidence="3">RelA SpoT domain-containing protein</fullName>
    </submittedName>
</protein>
<name>A0A0R2HPU5_9FIRM</name>
<comment type="caution">
    <text evidence="3">The sequence shown here is derived from an EMBL/GenBank/DDBJ whole genome shotgun (WGS) entry which is preliminary data.</text>
</comment>
<dbReference type="CDD" id="cd05399">
    <property type="entry name" value="NT_Rel-Spo_like"/>
    <property type="match status" value="1"/>
</dbReference>